<reference evidence="2" key="1">
    <citation type="journal article" date="2019" name="Int. J. Syst. Evol. Microbiol.">
        <title>The Global Catalogue of Microorganisms (GCM) 10K type strain sequencing project: providing services to taxonomists for standard genome sequencing and annotation.</title>
        <authorList>
            <consortium name="The Broad Institute Genomics Platform"/>
            <consortium name="The Broad Institute Genome Sequencing Center for Infectious Disease"/>
            <person name="Wu L."/>
            <person name="Ma J."/>
        </authorList>
    </citation>
    <scope>NUCLEOTIDE SEQUENCE [LARGE SCALE GENOMIC DNA]</scope>
    <source>
        <strain evidence="2">CCUG 58127</strain>
    </source>
</reference>
<name>A0ABW2AM10_9MICO</name>
<proteinExistence type="predicted"/>
<evidence type="ECO:0000313" key="1">
    <source>
        <dbReference type="EMBL" id="MFC6707815.1"/>
    </source>
</evidence>
<protein>
    <recommendedName>
        <fullName evidence="3">DUF3558 domain-containing protein</fullName>
    </recommendedName>
</protein>
<dbReference type="Proteomes" id="UP001596298">
    <property type="component" value="Unassembled WGS sequence"/>
</dbReference>
<dbReference type="EMBL" id="JBHSWH010000001">
    <property type="protein sequence ID" value="MFC6707815.1"/>
    <property type="molecule type" value="Genomic_DNA"/>
</dbReference>
<sequence length="247" mass="25531">MARARAAYVGTSVVVAVGLLAGCGGGGSSGTKSAPPWTEGSTQDGLIAAKLPAASSGRKVVSGGAPWSFTLAKADDPNVPSSQWPSADSVLTSEQLRGAIPEATSVTLGKCVKGVNGPSSTDKNASCTWSVALKGGGGYTNEIVVSIVTIGADEKVSEPWTSERNTDFSSRKSGERFFTSGSFSAKGSYYLDNNLSSVLVSDGNLAAWINLTFNGFNSLNDSRNTMLTGVFPVLAKDLADRMPRKYA</sequence>
<organism evidence="1 2">
    <name type="scientific">Flexivirga alba</name>
    <dbReference type="NCBI Taxonomy" id="702742"/>
    <lineage>
        <taxon>Bacteria</taxon>
        <taxon>Bacillati</taxon>
        <taxon>Actinomycetota</taxon>
        <taxon>Actinomycetes</taxon>
        <taxon>Micrococcales</taxon>
        <taxon>Dermacoccaceae</taxon>
        <taxon>Flexivirga</taxon>
    </lineage>
</organism>
<evidence type="ECO:0008006" key="3">
    <source>
        <dbReference type="Google" id="ProtNLM"/>
    </source>
</evidence>
<comment type="caution">
    <text evidence="1">The sequence shown here is derived from an EMBL/GenBank/DDBJ whole genome shotgun (WGS) entry which is preliminary data.</text>
</comment>
<accession>A0ABW2AM10</accession>
<gene>
    <name evidence="1" type="ORF">ACFQDH_21910</name>
</gene>
<keyword evidence="2" id="KW-1185">Reference proteome</keyword>
<dbReference type="RefSeq" id="WP_382404476.1">
    <property type="nucleotide sequence ID" value="NZ_JBHSWH010000001.1"/>
</dbReference>
<evidence type="ECO:0000313" key="2">
    <source>
        <dbReference type="Proteomes" id="UP001596298"/>
    </source>
</evidence>
<dbReference type="PROSITE" id="PS51257">
    <property type="entry name" value="PROKAR_LIPOPROTEIN"/>
    <property type="match status" value="1"/>
</dbReference>